<keyword evidence="2" id="KW-1185">Reference proteome</keyword>
<evidence type="ECO:0000313" key="2">
    <source>
        <dbReference type="Proteomes" id="UP001157961"/>
    </source>
</evidence>
<evidence type="ECO:0000313" key="1">
    <source>
        <dbReference type="EMBL" id="SMP37243.1"/>
    </source>
</evidence>
<feature type="non-terminal residue" evidence="1">
    <location>
        <position position="73"/>
    </location>
</feature>
<organism evidence="1 2">
    <name type="scientific">Shimia sagamensis</name>
    <dbReference type="NCBI Taxonomy" id="1566352"/>
    <lineage>
        <taxon>Bacteria</taxon>
        <taxon>Pseudomonadati</taxon>
        <taxon>Pseudomonadota</taxon>
        <taxon>Alphaproteobacteria</taxon>
        <taxon>Rhodobacterales</taxon>
        <taxon>Roseobacteraceae</taxon>
    </lineage>
</organism>
<proteinExistence type="predicted"/>
<sequence length="73" mass="8514">MSDQKLFVLMDRSQEWYADIIANHLEEAQKVVDGILSEVEENRDGCLVTPTKGPRKVRFLGHQDRAYRFVFCI</sequence>
<dbReference type="EMBL" id="FXTY01000030">
    <property type="protein sequence ID" value="SMP37243.1"/>
    <property type="molecule type" value="Genomic_DNA"/>
</dbReference>
<accession>A0ABY1PM96</accession>
<reference evidence="1 2" key="1">
    <citation type="submission" date="2017-05" db="EMBL/GenBank/DDBJ databases">
        <authorList>
            <person name="Varghese N."/>
            <person name="Submissions S."/>
        </authorList>
    </citation>
    <scope>NUCLEOTIDE SEQUENCE [LARGE SCALE GENOMIC DNA]</scope>
    <source>
        <strain evidence="1 2">DSM 29734</strain>
    </source>
</reference>
<protein>
    <submittedName>
        <fullName evidence="1">Uncharacterized protein</fullName>
    </submittedName>
</protein>
<name>A0ABY1PM96_9RHOB</name>
<dbReference type="RefSeq" id="WP_283428132.1">
    <property type="nucleotide sequence ID" value="NZ_FXTY01000030.1"/>
</dbReference>
<comment type="caution">
    <text evidence="1">The sequence shown here is derived from an EMBL/GenBank/DDBJ whole genome shotgun (WGS) entry which is preliminary data.</text>
</comment>
<dbReference type="Proteomes" id="UP001157961">
    <property type="component" value="Unassembled WGS sequence"/>
</dbReference>
<gene>
    <name evidence="1" type="ORF">SAMN06265373_1301</name>
</gene>